<feature type="transmembrane region" description="Helical" evidence="1">
    <location>
        <begin position="82"/>
        <end position="99"/>
    </location>
</feature>
<protein>
    <recommendedName>
        <fullName evidence="4">Major facilitator superfamily (MFS) profile domain-containing protein</fullName>
    </recommendedName>
</protein>
<comment type="caution">
    <text evidence="2">The sequence shown here is derived from an EMBL/GenBank/DDBJ whole genome shotgun (WGS) entry which is preliminary data.</text>
</comment>
<feature type="transmembrane region" description="Helical" evidence="1">
    <location>
        <begin position="105"/>
        <end position="124"/>
    </location>
</feature>
<reference evidence="3" key="1">
    <citation type="submission" date="2017-09" db="EMBL/GenBank/DDBJ databases">
        <title>Depth-based differentiation of microbial function through sediment-hosted aquifers and enrichment of novel symbionts in the deep terrestrial subsurface.</title>
        <authorList>
            <person name="Probst A.J."/>
            <person name="Ladd B."/>
            <person name="Jarett J.K."/>
            <person name="Geller-Mcgrath D.E."/>
            <person name="Sieber C.M.K."/>
            <person name="Emerson J.B."/>
            <person name="Anantharaman K."/>
            <person name="Thomas B.C."/>
            <person name="Malmstrom R."/>
            <person name="Stieglmeier M."/>
            <person name="Klingl A."/>
            <person name="Woyke T."/>
            <person name="Ryan C.M."/>
            <person name="Banfield J.F."/>
        </authorList>
    </citation>
    <scope>NUCLEOTIDE SEQUENCE [LARGE SCALE GENOMIC DNA]</scope>
</reference>
<proteinExistence type="predicted"/>
<evidence type="ECO:0000256" key="1">
    <source>
        <dbReference type="SAM" id="Phobius"/>
    </source>
</evidence>
<feature type="transmembrane region" description="Helical" evidence="1">
    <location>
        <begin position="171"/>
        <end position="190"/>
    </location>
</feature>
<feature type="transmembrane region" description="Helical" evidence="1">
    <location>
        <begin position="279"/>
        <end position="297"/>
    </location>
</feature>
<evidence type="ECO:0008006" key="4">
    <source>
        <dbReference type="Google" id="ProtNLM"/>
    </source>
</evidence>
<dbReference type="InterPro" id="IPR036259">
    <property type="entry name" value="MFS_trans_sf"/>
</dbReference>
<evidence type="ECO:0000313" key="3">
    <source>
        <dbReference type="Proteomes" id="UP000230935"/>
    </source>
</evidence>
<dbReference type="Gene3D" id="1.20.1250.20">
    <property type="entry name" value="MFS general substrate transporter like domains"/>
    <property type="match status" value="2"/>
</dbReference>
<keyword evidence="1" id="KW-1133">Transmembrane helix</keyword>
<feature type="transmembrane region" description="Helical" evidence="1">
    <location>
        <begin position="145"/>
        <end position="165"/>
    </location>
</feature>
<accession>A0A2H0W1D0</accession>
<sequence>MSLLANYRAAKPKTSLLLLSLSRVVLEVSGGTIGLFLATYLLTRLGDIRYVLAFFLVNYLLYVFLAAPGAMLMSRLTIKRSIILSIPFISLFYLSLYWIDKYTIAVLIFAISANTIYKMLYWVPYRSNLVMFSQAGHRGRQLSQLSMAVALISVATPAFSGLIITYYSFNALFLVVGFFSLLAIVPLFFIPQNNESYTFSYSQTWRLLFAKQDRSLLLGYMSDGMEWTVRFLVWPLFVWQLVEQNFQTMGFLFSLIVFTSVLITAVMGDYTDKYNKHKIMALSTIFYSAGWIFKMFVHAPWQIFFASTYHRFARITMRTPYIALAYDKSADAGCYIDEYSALREMSIHLGRSIMLLILIILFTFTPHLEYSFILGALSSLMFNLL</sequence>
<gene>
    <name evidence="2" type="ORF">COT81_02370</name>
</gene>
<keyword evidence="1" id="KW-0472">Membrane</keyword>
<feature type="transmembrane region" description="Helical" evidence="1">
    <location>
        <begin position="353"/>
        <end position="377"/>
    </location>
</feature>
<dbReference type="EMBL" id="PEZZ01000017">
    <property type="protein sequence ID" value="PIS05163.1"/>
    <property type="molecule type" value="Genomic_DNA"/>
</dbReference>
<name>A0A2H0W1D0_9BACT</name>
<dbReference type="SUPFAM" id="SSF103473">
    <property type="entry name" value="MFS general substrate transporter"/>
    <property type="match status" value="2"/>
</dbReference>
<feature type="transmembrane region" description="Helical" evidence="1">
    <location>
        <begin position="48"/>
        <end position="70"/>
    </location>
</feature>
<keyword evidence="1" id="KW-0812">Transmembrane</keyword>
<feature type="transmembrane region" description="Helical" evidence="1">
    <location>
        <begin position="21"/>
        <end position="42"/>
    </location>
</feature>
<dbReference type="Proteomes" id="UP000230935">
    <property type="component" value="Unassembled WGS sequence"/>
</dbReference>
<dbReference type="AlphaFoldDB" id="A0A2H0W1D0"/>
<organism evidence="2 3">
    <name type="scientific">Candidatus Buchananbacteria bacterium CG10_big_fil_rev_8_21_14_0_10_42_9</name>
    <dbReference type="NCBI Taxonomy" id="1974526"/>
    <lineage>
        <taxon>Bacteria</taxon>
        <taxon>Candidatus Buchananiibacteriota</taxon>
    </lineage>
</organism>
<evidence type="ECO:0000313" key="2">
    <source>
        <dbReference type="EMBL" id="PIS05163.1"/>
    </source>
</evidence>
<feature type="transmembrane region" description="Helical" evidence="1">
    <location>
        <begin position="249"/>
        <end position="267"/>
    </location>
</feature>